<evidence type="ECO:0000313" key="4">
    <source>
        <dbReference type="EMBL" id="KAG5494120.1"/>
    </source>
</evidence>
<keyword evidence="1" id="KW-0808">Transferase</keyword>
<dbReference type="GeneID" id="94288075"/>
<accession>A0A836L4F1</accession>
<gene>
    <name evidence="4" type="ORF">JKF63_01955</name>
</gene>
<proteinExistence type="inferred from homology"/>
<feature type="region of interest" description="Disordered" evidence="2">
    <location>
        <begin position="153"/>
        <end position="186"/>
    </location>
</feature>
<evidence type="ECO:0000256" key="2">
    <source>
        <dbReference type="SAM" id="MobiDB-lite"/>
    </source>
</evidence>
<dbReference type="Pfam" id="PF02518">
    <property type="entry name" value="HATPase_c"/>
    <property type="match status" value="1"/>
</dbReference>
<dbReference type="EC" id="2.7.11.-" evidence="1"/>
<evidence type="ECO:0000259" key="3">
    <source>
        <dbReference type="PROSITE" id="PS50109"/>
    </source>
</evidence>
<dbReference type="PROSITE" id="PS50109">
    <property type="entry name" value="HIS_KIN"/>
    <property type="match status" value="1"/>
</dbReference>
<keyword evidence="1" id="KW-0547">Nucleotide-binding</keyword>
<dbReference type="Gene3D" id="3.30.565.10">
    <property type="entry name" value="Histidine kinase-like ATPase, C-terminal domain"/>
    <property type="match status" value="1"/>
</dbReference>
<dbReference type="PANTHER" id="PTHR11947:SF19">
    <property type="entry name" value="PROTEIN-SERINE_THREONINE KINASE"/>
    <property type="match status" value="1"/>
</dbReference>
<comment type="subcellular location">
    <subcellularLocation>
        <location evidence="1">Mitochondrion matrix</location>
    </subcellularLocation>
</comment>
<dbReference type="InterPro" id="IPR003594">
    <property type="entry name" value="HATPase_dom"/>
</dbReference>
<keyword evidence="1" id="KW-0067">ATP-binding</keyword>
<evidence type="ECO:0000256" key="1">
    <source>
        <dbReference type="RuleBase" id="RU366032"/>
    </source>
</evidence>
<protein>
    <recommendedName>
        <fullName evidence="1">Protein-serine/threonine kinase</fullName>
        <ecNumber evidence="1">2.7.11.-</ecNumber>
    </recommendedName>
</protein>
<dbReference type="AlphaFoldDB" id="A0A836L4F1"/>
<evidence type="ECO:0000313" key="5">
    <source>
        <dbReference type="Proteomes" id="UP000674318"/>
    </source>
</evidence>
<dbReference type="InterPro" id="IPR036890">
    <property type="entry name" value="HATPase_C_sf"/>
</dbReference>
<keyword evidence="1" id="KW-0418">Kinase</keyword>
<dbReference type="KEGG" id="phet:94288075"/>
<dbReference type="SUPFAM" id="SSF55874">
    <property type="entry name" value="ATPase domain of HSP90 chaperone/DNA topoisomerase II/histidine kinase"/>
    <property type="match status" value="1"/>
</dbReference>
<sequence>MQNFSTSASLKPRCYPTALQYYLSLPRTPLDLPTLSQLQAQQVDNAVVHQIVREMAIRTSRCYKSFSEPIIEKTMRKPQTDRLWWVKSYVLREFNYCVALHRSLERCPHQGAFESSTAISFERQEQGNSSSVYPSLQDMDGDGFISELKQLCSSGGSTGSSPGIDVKNDTAFSSRSSPPPPPPTVRTFRTAGLPSTAAMTRDEVEAAFSSRDRGKATIPLTLALKVLRPHESLLDVMVNEAAIRSDELNGWFIRFCCRRVAWRVLHEHLLYLTHPADTPQVISGNTNLVELLQRASMGVVEIFSSLVDAGIVHSLEIHLEEDKRILTETPPGRFVSSSTSPLSCPADLPENRPTPVMSSAIYSVEGHLSYIFHEVLKNACAATLKSNPEIDVVARYATDDTWVVVEFIDQAGGIRPQHFKNIWKFGWTTRKHYKSDLGGFGVGLPTSKVYMSLWGGSIDVFSTLGGQTTVRVRFPKAPVEVLVPESETVGGMSTPLR</sequence>
<keyword evidence="5" id="KW-1185">Reference proteome</keyword>
<dbReference type="SMART" id="SM00387">
    <property type="entry name" value="HATPase_c"/>
    <property type="match status" value="1"/>
</dbReference>
<dbReference type="EMBL" id="JAFJZO010000034">
    <property type="protein sequence ID" value="KAG5494120.1"/>
    <property type="molecule type" value="Genomic_DNA"/>
</dbReference>
<dbReference type="GO" id="GO:0005524">
    <property type="term" value="F:ATP binding"/>
    <property type="evidence" value="ECO:0007669"/>
    <property type="project" value="UniProtKB-UniRule"/>
</dbReference>
<feature type="region of interest" description="Disordered" evidence="2">
    <location>
        <begin position="330"/>
        <end position="349"/>
    </location>
</feature>
<comment type="similarity">
    <text evidence="1">Belongs to the PDK/BCKDK protein kinase family.</text>
</comment>
<dbReference type="InterPro" id="IPR005467">
    <property type="entry name" value="His_kinase_dom"/>
</dbReference>
<name>A0A836L4F1_9TRYP</name>
<dbReference type="InterPro" id="IPR039028">
    <property type="entry name" value="BCKD/PDK"/>
</dbReference>
<dbReference type="PANTHER" id="PTHR11947">
    <property type="entry name" value="PYRUVATE DEHYDROGENASE KINASE"/>
    <property type="match status" value="1"/>
</dbReference>
<feature type="compositionally biased region" description="Low complexity" evidence="2">
    <location>
        <begin position="153"/>
        <end position="163"/>
    </location>
</feature>
<dbReference type="Proteomes" id="UP000674318">
    <property type="component" value="Unassembled WGS sequence"/>
</dbReference>
<dbReference type="RefSeq" id="XP_067754155.1">
    <property type="nucleotide sequence ID" value="XM_067897998.1"/>
</dbReference>
<organism evidence="4 5">
    <name type="scientific">Porcisia hertigi</name>
    <dbReference type="NCBI Taxonomy" id="2761500"/>
    <lineage>
        <taxon>Eukaryota</taxon>
        <taxon>Discoba</taxon>
        <taxon>Euglenozoa</taxon>
        <taxon>Kinetoplastea</taxon>
        <taxon>Metakinetoplastina</taxon>
        <taxon>Trypanosomatida</taxon>
        <taxon>Trypanosomatidae</taxon>
        <taxon>Leishmaniinae</taxon>
        <taxon>Porcisia</taxon>
    </lineage>
</organism>
<comment type="caution">
    <text evidence="4">The sequence shown here is derived from an EMBL/GenBank/DDBJ whole genome shotgun (WGS) entry which is preliminary data.</text>
</comment>
<reference evidence="4 5" key="1">
    <citation type="submission" date="2021-02" db="EMBL/GenBank/DDBJ databases">
        <title>Porcisia hertigi Genome sequencing and assembly.</title>
        <authorList>
            <person name="Almutairi H."/>
            <person name="Gatherer D."/>
        </authorList>
    </citation>
    <scope>NUCLEOTIDE SEQUENCE [LARGE SCALE GENOMIC DNA]</scope>
    <source>
        <strain evidence="4 5">C119</strain>
    </source>
</reference>
<keyword evidence="1" id="KW-0496">Mitochondrion</keyword>
<dbReference type="GO" id="GO:0004740">
    <property type="term" value="F:pyruvate dehydrogenase (acetyl-transferring) kinase activity"/>
    <property type="evidence" value="ECO:0007669"/>
    <property type="project" value="TreeGrafter"/>
</dbReference>
<dbReference type="GO" id="GO:0010906">
    <property type="term" value="P:regulation of glucose metabolic process"/>
    <property type="evidence" value="ECO:0007669"/>
    <property type="project" value="TreeGrafter"/>
</dbReference>
<dbReference type="OrthoDB" id="3264224at2759"/>
<dbReference type="GO" id="GO:0005759">
    <property type="term" value="C:mitochondrial matrix"/>
    <property type="evidence" value="ECO:0007669"/>
    <property type="project" value="UniProtKB-SubCell"/>
</dbReference>
<feature type="domain" description="Histidine kinase" evidence="3">
    <location>
        <begin position="368"/>
        <end position="478"/>
    </location>
</feature>